<dbReference type="EMBL" id="VBQZ03000019">
    <property type="protein sequence ID" value="MXQ84104.1"/>
    <property type="molecule type" value="Genomic_DNA"/>
</dbReference>
<feature type="region of interest" description="Disordered" evidence="1">
    <location>
        <begin position="69"/>
        <end position="112"/>
    </location>
</feature>
<evidence type="ECO:0000256" key="1">
    <source>
        <dbReference type="SAM" id="MobiDB-lite"/>
    </source>
</evidence>
<sequence length="112" mass="11989">MQEKSAESRGPDWMAEEERPGRSIRLCPKRGGAVVGRSIGTGAVGRASLGTSYNRLFASRVQRCPVPTVHSAVQCKQEPRAKGHSDAHRPKEGPINEAGVIGPYGLSRAPVE</sequence>
<dbReference type="Proteomes" id="UP000322234">
    <property type="component" value="Unassembled WGS sequence"/>
</dbReference>
<reference evidence="2" key="1">
    <citation type="submission" date="2019-10" db="EMBL/GenBank/DDBJ databases">
        <title>The sequence and de novo assembly of the wild yak genome.</title>
        <authorList>
            <person name="Liu Y."/>
        </authorList>
    </citation>
    <scope>NUCLEOTIDE SEQUENCE [LARGE SCALE GENOMIC DNA]</scope>
    <source>
        <strain evidence="2">WY2019</strain>
    </source>
</reference>
<accession>A0A6B0R8F0</accession>
<comment type="caution">
    <text evidence="2">The sequence shown here is derived from an EMBL/GenBank/DDBJ whole genome shotgun (WGS) entry which is preliminary data.</text>
</comment>
<evidence type="ECO:0000313" key="3">
    <source>
        <dbReference type="Proteomes" id="UP000322234"/>
    </source>
</evidence>
<evidence type="ECO:0000313" key="2">
    <source>
        <dbReference type="EMBL" id="MXQ84104.1"/>
    </source>
</evidence>
<keyword evidence="3" id="KW-1185">Reference proteome</keyword>
<feature type="compositionally biased region" description="Basic and acidic residues" evidence="1">
    <location>
        <begin position="1"/>
        <end position="21"/>
    </location>
</feature>
<organism evidence="2 3">
    <name type="scientific">Bos mutus</name>
    <name type="common">wild yak</name>
    <dbReference type="NCBI Taxonomy" id="72004"/>
    <lineage>
        <taxon>Eukaryota</taxon>
        <taxon>Metazoa</taxon>
        <taxon>Chordata</taxon>
        <taxon>Craniata</taxon>
        <taxon>Vertebrata</taxon>
        <taxon>Euteleostomi</taxon>
        <taxon>Mammalia</taxon>
        <taxon>Eutheria</taxon>
        <taxon>Laurasiatheria</taxon>
        <taxon>Artiodactyla</taxon>
        <taxon>Ruminantia</taxon>
        <taxon>Pecora</taxon>
        <taxon>Bovidae</taxon>
        <taxon>Bovinae</taxon>
        <taxon>Bos</taxon>
    </lineage>
</organism>
<dbReference type="AlphaFoldDB" id="A0A6B0R8F0"/>
<gene>
    <name evidence="2" type="ORF">E5288_WYG012148</name>
</gene>
<name>A0A6B0R8F0_9CETA</name>
<feature type="compositionally biased region" description="Basic and acidic residues" evidence="1">
    <location>
        <begin position="77"/>
        <end position="94"/>
    </location>
</feature>
<proteinExistence type="predicted"/>
<protein>
    <submittedName>
        <fullName evidence="2">Uncharacterized protein</fullName>
    </submittedName>
</protein>
<feature type="region of interest" description="Disordered" evidence="1">
    <location>
        <begin position="1"/>
        <end position="25"/>
    </location>
</feature>